<protein>
    <submittedName>
        <fullName evidence="1">Unannotated protein</fullName>
    </submittedName>
</protein>
<accession>A0A6J6P106</accession>
<proteinExistence type="predicted"/>
<dbReference type="AlphaFoldDB" id="A0A6J6P106"/>
<dbReference type="EMBL" id="CAEZWV010000087">
    <property type="protein sequence ID" value="CAB4690508.1"/>
    <property type="molecule type" value="Genomic_DNA"/>
</dbReference>
<gene>
    <name evidence="1" type="ORF">UFOPK2295_01859</name>
</gene>
<reference evidence="1" key="1">
    <citation type="submission" date="2020-05" db="EMBL/GenBank/DDBJ databases">
        <authorList>
            <person name="Chiriac C."/>
            <person name="Salcher M."/>
            <person name="Ghai R."/>
            <person name="Kavagutti S V."/>
        </authorList>
    </citation>
    <scope>NUCLEOTIDE SEQUENCE</scope>
</reference>
<sequence>MTVAPTSKYTWAVPACVIVNPSCTIVSSSAFPHTSTQMLQSIAAITPTEINVSIVVVP</sequence>
<evidence type="ECO:0000313" key="1">
    <source>
        <dbReference type="EMBL" id="CAB4690508.1"/>
    </source>
</evidence>
<name>A0A6J6P106_9ZZZZ</name>
<organism evidence="1">
    <name type="scientific">freshwater metagenome</name>
    <dbReference type="NCBI Taxonomy" id="449393"/>
    <lineage>
        <taxon>unclassified sequences</taxon>
        <taxon>metagenomes</taxon>
        <taxon>ecological metagenomes</taxon>
    </lineage>
</organism>